<protein>
    <recommendedName>
        <fullName evidence="5">VASt domain-containing protein</fullName>
    </recommendedName>
</protein>
<evidence type="ECO:0000313" key="4">
    <source>
        <dbReference type="Proteomes" id="UP001150062"/>
    </source>
</evidence>
<keyword evidence="4" id="KW-1185">Reference proteome</keyword>
<organism evidence="3 4">
    <name type="scientific">Anaeramoeba flamelloides</name>
    <dbReference type="NCBI Taxonomy" id="1746091"/>
    <lineage>
        <taxon>Eukaryota</taxon>
        <taxon>Metamonada</taxon>
        <taxon>Anaeramoebidae</taxon>
        <taxon>Anaeramoeba</taxon>
    </lineage>
</organism>
<name>A0ABQ8Y650_9EUKA</name>
<evidence type="ECO:0000313" key="3">
    <source>
        <dbReference type="EMBL" id="KAJ6239642.1"/>
    </source>
</evidence>
<proteinExistence type="predicted"/>
<accession>A0ABQ8Y650</accession>
<evidence type="ECO:0000256" key="2">
    <source>
        <dbReference type="SAM" id="Phobius"/>
    </source>
</evidence>
<feature type="transmembrane region" description="Helical" evidence="2">
    <location>
        <begin position="328"/>
        <end position="348"/>
    </location>
</feature>
<dbReference type="Proteomes" id="UP001150062">
    <property type="component" value="Unassembled WGS sequence"/>
</dbReference>
<evidence type="ECO:0008006" key="5">
    <source>
        <dbReference type="Google" id="ProtNLM"/>
    </source>
</evidence>
<comment type="caution">
    <text evidence="3">The sequence shown here is derived from an EMBL/GenBank/DDBJ whole genome shotgun (WGS) entry which is preliminary data.</text>
</comment>
<evidence type="ECO:0000256" key="1">
    <source>
        <dbReference type="SAM" id="MobiDB-lite"/>
    </source>
</evidence>
<keyword evidence="2" id="KW-0812">Transmembrane</keyword>
<feature type="region of interest" description="Disordered" evidence="1">
    <location>
        <begin position="42"/>
        <end position="112"/>
    </location>
</feature>
<feature type="compositionally biased region" description="Basic residues" evidence="1">
    <location>
        <begin position="42"/>
        <end position="52"/>
    </location>
</feature>
<feature type="compositionally biased region" description="Basic and acidic residues" evidence="1">
    <location>
        <begin position="70"/>
        <end position="112"/>
    </location>
</feature>
<keyword evidence="2" id="KW-0472">Membrane</keyword>
<keyword evidence="2" id="KW-1133">Transmembrane helix</keyword>
<gene>
    <name evidence="3" type="ORF">M0813_24864</name>
</gene>
<reference evidence="3" key="1">
    <citation type="submission" date="2022-08" db="EMBL/GenBank/DDBJ databases">
        <title>Novel sulfate-reducing endosymbionts in the free-living metamonad Anaeramoeba.</title>
        <authorList>
            <person name="Jerlstrom-Hultqvist J."/>
            <person name="Cepicka I."/>
            <person name="Gallot-Lavallee L."/>
            <person name="Salas-Leiva D."/>
            <person name="Curtis B.A."/>
            <person name="Zahonova K."/>
            <person name="Pipaliya S."/>
            <person name="Dacks J."/>
            <person name="Roger A.J."/>
        </authorList>
    </citation>
    <scope>NUCLEOTIDE SEQUENCE</scope>
    <source>
        <strain evidence="3">Schooner1</strain>
    </source>
</reference>
<feature type="region of interest" description="Disordered" evidence="1">
    <location>
        <begin position="1"/>
        <end position="24"/>
    </location>
</feature>
<dbReference type="EMBL" id="JAOAOG010000218">
    <property type="protein sequence ID" value="KAJ6239642.1"/>
    <property type="molecule type" value="Genomic_DNA"/>
</dbReference>
<sequence>MLSFISKRPSRKTLTGIPTKEDNFGGRININEIEPTIYQKKFSKKRSVKKKNSFGVKEGNENTIYRKGNKKSENKIKKENQKRKENEKEKERVMEKEKKDRDEGEDVVKKERGDQKNGKYFILPESCSKEAQPTKLQNLQEVLNVVFNATLLTCFQLFYFDRRFLDVYYEKNNCDDVRVDDWEIGELGTYQRKIYSTTEIKGAGPLTNGKTNAIIRFKVEFTKTFLLKKVVRDKAITNQKAAMIIWEKLGNEGLTIFIDKNYDLKYKKHKNELVSLSKPRYDLNNKNHANTGDKNNNQKNRTKKIIKKSIIQMYEPPDYNKIHRTIKITFWLILALLVILGINQFFYLQHLKSEKMEIRFLKNQTQFLNQ</sequence>